<dbReference type="AlphaFoldDB" id="A0A2C9V7V5"/>
<protein>
    <submittedName>
        <fullName evidence="1">Uncharacterized protein</fullName>
    </submittedName>
</protein>
<name>A0A2C9V7V5_MANES</name>
<evidence type="ECO:0000313" key="1">
    <source>
        <dbReference type="EMBL" id="OAY40651.1"/>
    </source>
</evidence>
<organism evidence="1">
    <name type="scientific">Manihot esculenta</name>
    <name type="common">Cassava</name>
    <name type="synonym">Jatropha manihot</name>
    <dbReference type="NCBI Taxonomy" id="3983"/>
    <lineage>
        <taxon>Eukaryota</taxon>
        <taxon>Viridiplantae</taxon>
        <taxon>Streptophyta</taxon>
        <taxon>Embryophyta</taxon>
        <taxon>Tracheophyta</taxon>
        <taxon>Spermatophyta</taxon>
        <taxon>Magnoliopsida</taxon>
        <taxon>eudicotyledons</taxon>
        <taxon>Gunneridae</taxon>
        <taxon>Pentapetalae</taxon>
        <taxon>rosids</taxon>
        <taxon>fabids</taxon>
        <taxon>Malpighiales</taxon>
        <taxon>Euphorbiaceae</taxon>
        <taxon>Crotonoideae</taxon>
        <taxon>Manihoteae</taxon>
        <taxon>Manihot</taxon>
    </lineage>
</organism>
<proteinExistence type="predicted"/>
<dbReference type="EMBL" id="CM004395">
    <property type="protein sequence ID" value="OAY40651.1"/>
    <property type="molecule type" value="Genomic_DNA"/>
</dbReference>
<accession>A0A2C9V7V5</accession>
<reference evidence="1" key="1">
    <citation type="submission" date="2016-02" db="EMBL/GenBank/DDBJ databases">
        <title>WGS assembly of Manihot esculenta.</title>
        <authorList>
            <person name="Bredeson J.V."/>
            <person name="Prochnik S.E."/>
            <person name="Lyons J.B."/>
            <person name="Schmutz J."/>
            <person name="Grimwood J."/>
            <person name="Vrebalov J."/>
            <person name="Bart R.S."/>
            <person name="Amuge T."/>
            <person name="Ferguson M.E."/>
            <person name="Green R."/>
            <person name="Putnam N."/>
            <person name="Stites J."/>
            <person name="Rounsley S."/>
            <person name="Rokhsar D.S."/>
        </authorList>
    </citation>
    <scope>NUCLEOTIDE SEQUENCE [LARGE SCALE GENOMIC DNA]</scope>
    <source>
        <tissue evidence="1">Leaf</tissue>
    </source>
</reference>
<gene>
    <name evidence="1" type="ORF">MANES_09G038900</name>
</gene>
<sequence>MPNLEAQLYSFPNTHFMVLAKGALDYFTNSLIKVSHFKITGKAQYQNVYDDKSIKNITKKKIS</sequence>